<keyword evidence="2" id="KW-1185">Reference proteome</keyword>
<accession>A0A4R0PTT8</accession>
<proteinExistence type="predicted"/>
<evidence type="ECO:0000313" key="2">
    <source>
        <dbReference type="Proteomes" id="UP000293925"/>
    </source>
</evidence>
<name>A0A4R0PTT8_9SPHI</name>
<gene>
    <name evidence="1" type="ORF">EZ456_15435</name>
</gene>
<protein>
    <submittedName>
        <fullName evidence="1">Uncharacterized protein</fullName>
    </submittedName>
</protein>
<sequence>MSYTDRHIVETYSGLFEGLSSLSKIELIESLSKSLKTEKTTKDNKFYKSFGAFSKEKSGEKIIKDIKSSRFFRSKEIKF</sequence>
<dbReference type="AlphaFoldDB" id="A0A4R0PTT8"/>
<dbReference type="EMBL" id="SJSO01000013">
    <property type="protein sequence ID" value="TCD25422.1"/>
    <property type="molecule type" value="Genomic_DNA"/>
</dbReference>
<dbReference type="OrthoDB" id="839982at2"/>
<organism evidence="1 2">
    <name type="scientific">Pedobacter psychrodurus</name>
    <dbReference type="NCBI Taxonomy" id="2530456"/>
    <lineage>
        <taxon>Bacteria</taxon>
        <taxon>Pseudomonadati</taxon>
        <taxon>Bacteroidota</taxon>
        <taxon>Sphingobacteriia</taxon>
        <taxon>Sphingobacteriales</taxon>
        <taxon>Sphingobacteriaceae</taxon>
        <taxon>Pedobacter</taxon>
    </lineage>
</organism>
<dbReference type="Proteomes" id="UP000293925">
    <property type="component" value="Unassembled WGS sequence"/>
</dbReference>
<reference evidence="1 2" key="1">
    <citation type="submission" date="2019-02" db="EMBL/GenBank/DDBJ databases">
        <title>Pedobacter sp. RP-3-21 sp. nov., isolated from Arctic soil.</title>
        <authorList>
            <person name="Dahal R.H."/>
        </authorList>
    </citation>
    <scope>NUCLEOTIDE SEQUENCE [LARGE SCALE GENOMIC DNA]</scope>
    <source>
        <strain evidence="1 2">RP-3-21</strain>
    </source>
</reference>
<evidence type="ECO:0000313" key="1">
    <source>
        <dbReference type="EMBL" id="TCD25422.1"/>
    </source>
</evidence>
<comment type="caution">
    <text evidence="1">The sequence shown here is derived from an EMBL/GenBank/DDBJ whole genome shotgun (WGS) entry which is preliminary data.</text>
</comment>
<dbReference type="RefSeq" id="WP_131531635.1">
    <property type="nucleotide sequence ID" value="NZ_SJSO01000013.1"/>
</dbReference>